<accession>A0A839SY45</accession>
<feature type="compositionally biased region" description="Basic and acidic residues" evidence="1">
    <location>
        <begin position="1"/>
        <end position="12"/>
    </location>
</feature>
<dbReference type="AlphaFoldDB" id="A0A839SY45"/>
<dbReference type="EMBL" id="JACHXI010000002">
    <property type="protein sequence ID" value="MBB3102281.1"/>
    <property type="molecule type" value="Genomic_DNA"/>
</dbReference>
<sequence>MLEKIVPKDGSKKIQPIDTLSRQVTGQHPIKTHFESDRTKLLDQ</sequence>
<evidence type="ECO:0000256" key="1">
    <source>
        <dbReference type="SAM" id="MobiDB-lite"/>
    </source>
</evidence>
<proteinExistence type="predicted"/>
<name>A0A839SY45_AZOMA</name>
<comment type="caution">
    <text evidence="2">The sequence shown here is derived from an EMBL/GenBank/DDBJ whole genome shotgun (WGS) entry which is preliminary data.</text>
</comment>
<evidence type="ECO:0000313" key="3">
    <source>
        <dbReference type="Proteomes" id="UP000549250"/>
    </source>
</evidence>
<gene>
    <name evidence="2" type="ORF">FHR87_000654</name>
</gene>
<evidence type="ECO:0000313" key="2">
    <source>
        <dbReference type="EMBL" id="MBB3102281.1"/>
    </source>
</evidence>
<reference evidence="2 3" key="1">
    <citation type="submission" date="2020-08" db="EMBL/GenBank/DDBJ databases">
        <title>Genomic Encyclopedia of Type Strains, Phase III (KMG-III): the genomes of soil and plant-associated and newly described type strains.</title>
        <authorList>
            <person name="Whitman W."/>
        </authorList>
    </citation>
    <scope>NUCLEOTIDE SEQUENCE [LARGE SCALE GENOMIC DNA]</scope>
    <source>
        <strain evidence="2 3">CECT 4462</strain>
    </source>
</reference>
<dbReference type="Proteomes" id="UP000549250">
    <property type="component" value="Unassembled WGS sequence"/>
</dbReference>
<feature type="region of interest" description="Disordered" evidence="1">
    <location>
        <begin position="1"/>
        <end position="44"/>
    </location>
</feature>
<protein>
    <submittedName>
        <fullName evidence="2">Uncharacterized protein</fullName>
    </submittedName>
</protein>
<organism evidence="2 3">
    <name type="scientific">Azomonas macrocytogenes</name>
    <name type="common">Azotobacter macrocytogenes</name>
    <dbReference type="NCBI Taxonomy" id="69962"/>
    <lineage>
        <taxon>Bacteria</taxon>
        <taxon>Pseudomonadati</taxon>
        <taxon>Pseudomonadota</taxon>
        <taxon>Gammaproteobacteria</taxon>
        <taxon>Pseudomonadales</taxon>
        <taxon>Pseudomonadaceae</taxon>
        <taxon>Azomonas</taxon>
    </lineage>
</organism>
<keyword evidence="3" id="KW-1185">Reference proteome</keyword>
<feature type="compositionally biased region" description="Basic and acidic residues" evidence="1">
    <location>
        <begin position="32"/>
        <end position="44"/>
    </location>
</feature>